<evidence type="ECO:0000259" key="4">
    <source>
        <dbReference type="Pfam" id="PF01872"/>
    </source>
</evidence>
<evidence type="ECO:0000313" key="6">
    <source>
        <dbReference type="Proteomes" id="UP001164693"/>
    </source>
</evidence>
<evidence type="ECO:0000256" key="1">
    <source>
        <dbReference type="ARBA" id="ARBA00005104"/>
    </source>
</evidence>
<comment type="pathway">
    <text evidence="1">Cofactor biosynthesis; riboflavin biosynthesis.</text>
</comment>
<name>A0ABY7K130_9ACTN</name>
<proteinExistence type="predicted"/>
<keyword evidence="2" id="KW-0521">NADP</keyword>
<dbReference type="InterPro" id="IPR024072">
    <property type="entry name" value="DHFR-like_dom_sf"/>
</dbReference>
<dbReference type="RefSeq" id="WP_269443846.1">
    <property type="nucleotide sequence ID" value="NZ_CP097463.1"/>
</dbReference>
<dbReference type="InterPro" id="IPR050765">
    <property type="entry name" value="Riboflavin_Biosynth_HTPR"/>
</dbReference>
<evidence type="ECO:0000256" key="2">
    <source>
        <dbReference type="ARBA" id="ARBA00022857"/>
    </source>
</evidence>
<evidence type="ECO:0000313" key="5">
    <source>
        <dbReference type="EMBL" id="WAX57307.1"/>
    </source>
</evidence>
<accession>A0ABY7K130</accession>
<evidence type="ECO:0000256" key="3">
    <source>
        <dbReference type="ARBA" id="ARBA00023002"/>
    </source>
</evidence>
<gene>
    <name evidence="5" type="ORF">M6B22_00725</name>
</gene>
<dbReference type="PANTHER" id="PTHR38011">
    <property type="entry name" value="DIHYDROFOLATE REDUCTASE FAMILY PROTEIN (AFU_ORTHOLOGUE AFUA_8G06820)"/>
    <property type="match status" value="1"/>
</dbReference>
<organism evidence="5 6">
    <name type="scientific">Jatrophihabitans cynanchi</name>
    <dbReference type="NCBI Taxonomy" id="2944128"/>
    <lineage>
        <taxon>Bacteria</taxon>
        <taxon>Bacillati</taxon>
        <taxon>Actinomycetota</taxon>
        <taxon>Actinomycetes</taxon>
        <taxon>Jatrophihabitantales</taxon>
        <taxon>Jatrophihabitantaceae</taxon>
        <taxon>Jatrophihabitans</taxon>
    </lineage>
</organism>
<dbReference type="Pfam" id="PF01872">
    <property type="entry name" value="RibD_C"/>
    <property type="match status" value="1"/>
</dbReference>
<dbReference type="Proteomes" id="UP001164693">
    <property type="component" value="Chromosome"/>
</dbReference>
<sequence length="246" mass="25455">MRSLLPGPATDDVDLHACYARGWDDAGGLRVNFVSSVDGAATEDGVSKGLQTPGDNAVFAALRDLADVVLVGAGTIRVEGYGPAKVSRRRLGVRTERGYPATLPTAVVSRSLRLDPAAALFAAAPPDARTIVLTCAAGDPVVRAALEQVADVVVCGDDDVDLVLARTALEDRGLTRILSEGGPTLFADLARSGVVDELCLSVTPLLAGPGARRIVAGELWRGGPLPLTLTGLLEEDGALFCRYAVG</sequence>
<reference evidence="5" key="1">
    <citation type="submission" date="2022-05" db="EMBL/GenBank/DDBJ databases">
        <title>Jatrophihabitans sp. SB3-54 whole genome sequence.</title>
        <authorList>
            <person name="Suh M.K."/>
            <person name="Eom M.K."/>
            <person name="Kim J.S."/>
            <person name="Kim H.S."/>
            <person name="Do H.E."/>
            <person name="Shin Y.K."/>
            <person name="Lee J.-S."/>
        </authorList>
    </citation>
    <scope>NUCLEOTIDE SEQUENCE</scope>
    <source>
        <strain evidence="5">SB3-54</strain>
    </source>
</reference>
<dbReference type="InterPro" id="IPR002734">
    <property type="entry name" value="RibDG_C"/>
</dbReference>
<dbReference type="PANTHER" id="PTHR38011:SF7">
    <property type="entry name" value="2,5-DIAMINO-6-RIBOSYLAMINO-4(3H)-PYRIMIDINONE 5'-PHOSPHATE REDUCTASE"/>
    <property type="match status" value="1"/>
</dbReference>
<protein>
    <submittedName>
        <fullName evidence="5">Dihydrofolate reductase family protein</fullName>
    </submittedName>
</protein>
<dbReference type="SUPFAM" id="SSF53597">
    <property type="entry name" value="Dihydrofolate reductase-like"/>
    <property type="match status" value="1"/>
</dbReference>
<feature type="domain" description="Bacterial bifunctional deaminase-reductase C-terminal" evidence="4">
    <location>
        <begin position="30"/>
        <end position="222"/>
    </location>
</feature>
<keyword evidence="3" id="KW-0560">Oxidoreductase</keyword>
<dbReference type="EMBL" id="CP097463">
    <property type="protein sequence ID" value="WAX57307.1"/>
    <property type="molecule type" value="Genomic_DNA"/>
</dbReference>
<keyword evidence="6" id="KW-1185">Reference proteome</keyword>
<dbReference type="Gene3D" id="3.40.430.10">
    <property type="entry name" value="Dihydrofolate Reductase, subunit A"/>
    <property type="match status" value="1"/>
</dbReference>